<reference evidence="2" key="1">
    <citation type="journal article" date="2019" name="Int. J. Syst. Evol. Microbiol.">
        <title>The Global Catalogue of Microorganisms (GCM) 10K type strain sequencing project: providing services to taxonomists for standard genome sequencing and annotation.</title>
        <authorList>
            <consortium name="The Broad Institute Genomics Platform"/>
            <consortium name="The Broad Institute Genome Sequencing Center for Infectious Disease"/>
            <person name="Wu L."/>
            <person name="Ma J."/>
        </authorList>
    </citation>
    <scope>NUCLEOTIDE SEQUENCE [LARGE SCALE GENOMIC DNA]</scope>
    <source>
        <strain evidence="2">CGMCC 4.7641</strain>
    </source>
</reference>
<dbReference type="InterPro" id="IPR021145">
    <property type="entry name" value="Portal_protein_SPP1_Gp6-like"/>
</dbReference>
<dbReference type="RefSeq" id="WP_378305920.1">
    <property type="nucleotide sequence ID" value="NZ_JBHUKS010000013.1"/>
</dbReference>
<accession>A0ABW5H881</accession>
<evidence type="ECO:0000313" key="1">
    <source>
        <dbReference type="EMBL" id="MFD2469485.1"/>
    </source>
</evidence>
<dbReference type="EMBL" id="JBHUKS010000013">
    <property type="protein sequence ID" value="MFD2469485.1"/>
    <property type="molecule type" value="Genomic_DNA"/>
</dbReference>
<sequence length="227" mass="25900">MRPAQSSEVAARIEAVWPDRARNNRIHRYVQGDHDLPFAPRSARRAYRWLLDRSRTNWCRLLMQLLAQNLFVDGSRALGDDQADESLGWSHWNENGLARRQAEVHRATLKYGWSYVTVLPGDTAPVIRGVSPRNMTAVCADDADPWPIYALHRKTSWTPDGPRQVYRLFDDQAVYTLYEDEPAVGRPASTTRNTDSASARWCGSLMRTTWTPTVPAWSLRSSKFRAG</sequence>
<name>A0ABW5H881_9PSEU</name>
<evidence type="ECO:0000313" key="2">
    <source>
        <dbReference type="Proteomes" id="UP001597483"/>
    </source>
</evidence>
<dbReference type="Proteomes" id="UP001597483">
    <property type="component" value="Unassembled WGS sequence"/>
</dbReference>
<proteinExistence type="predicted"/>
<protein>
    <submittedName>
        <fullName evidence="1">Phage portal protein</fullName>
    </submittedName>
</protein>
<organism evidence="1 2">
    <name type="scientific">Amycolatopsis silviterrae</name>
    <dbReference type="NCBI Taxonomy" id="1656914"/>
    <lineage>
        <taxon>Bacteria</taxon>
        <taxon>Bacillati</taxon>
        <taxon>Actinomycetota</taxon>
        <taxon>Actinomycetes</taxon>
        <taxon>Pseudonocardiales</taxon>
        <taxon>Pseudonocardiaceae</taxon>
        <taxon>Amycolatopsis</taxon>
    </lineage>
</organism>
<dbReference type="Pfam" id="PF05133">
    <property type="entry name" value="SPP1_portal"/>
    <property type="match status" value="1"/>
</dbReference>
<comment type="caution">
    <text evidence="1">The sequence shown here is derived from an EMBL/GenBank/DDBJ whole genome shotgun (WGS) entry which is preliminary data.</text>
</comment>
<gene>
    <name evidence="1" type="ORF">ACFSVL_19025</name>
</gene>
<keyword evidence="2" id="KW-1185">Reference proteome</keyword>